<feature type="signal peptide" evidence="1">
    <location>
        <begin position="1"/>
        <end position="18"/>
    </location>
</feature>
<keyword evidence="3" id="KW-1185">Reference proteome</keyword>
<organism evidence="2 3">
    <name type="scientific">Steinernema carpocapsae</name>
    <name type="common">Entomopathogenic nematode</name>
    <dbReference type="NCBI Taxonomy" id="34508"/>
    <lineage>
        <taxon>Eukaryota</taxon>
        <taxon>Metazoa</taxon>
        <taxon>Ecdysozoa</taxon>
        <taxon>Nematoda</taxon>
        <taxon>Chromadorea</taxon>
        <taxon>Rhabditida</taxon>
        <taxon>Tylenchina</taxon>
        <taxon>Panagrolaimomorpha</taxon>
        <taxon>Strongyloidoidea</taxon>
        <taxon>Steinernematidae</taxon>
        <taxon>Steinernema</taxon>
    </lineage>
</organism>
<keyword evidence="1" id="KW-0732">Signal</keyword>
<accession>A0A4V6A584</accession>
<comment type="caution">
    <text evidence="2">The sequence shown here is derived from an EMBL/GenBank/DDBJ whole genome shotgun (WGS) entry which is preliminary data.</text>
</comment>
<protein>
    <recommendedName>
        <fullName evidence="4">ZP domain-containing protein</fullName>
    </recommendedName>
</protein>
<dbReference type="AlphaFoldDB" id="A0A4V6A584"/>
<proteinExistence type="predicted"/>
<feature type="chain" id="PRO_5020625354" description="ZP domain-containing protein" evidence="1">
    <location>
        <begin position="19"/>
        <end position="133"/>
    </location>
</feature>
<gene>
    <name evidence="2" type="ORF">L596_013623</name>
</gene>
<evidence type="ECO:0000313" key="3">
    <source>
        <dbReference type="Proteomes" id="UP000298663"/>
    </source>
</evidence>
<reference evidence="2 3" key="1">
    <citation type="journal article" date="2015" name="Genome Biol.">
        <title>Comparative genomics of Steinernema reveals deeply conserved gene regulatory networks.</title>
        <authorList>
            <person name="Dillman A.R."/>
            <person name="Macchietto M."/>
            <person name="Porter C.F."/>
            <person name="Rogers A."/>
            <person name="Williams B."/>
            <person name="Antoshechkin I."/>
            <person name="Lee M.M."/>
            <person name="Goodwin Z."/>
            <person name="Lu X."/>
            <person name="Lewis E.E."/>
            <person name="Goodrich-Blair H."/>
            <person name="Stock S.P."/>
            <person name="Adams B.J."/>
            <person name="Sternberg P.W."/>
            <person name="Mortazavi A."/>
        </authorList>
    </citation>
    <scope>NUCLEOTIDE SEQUENCE [LARGE SCALE GENOMIC DNA]</scope>
    <source>
        <strain evidence="2 3">ALL</strain>
    </source>
</reference>
<dbReference type="Proteomes" id="UP000298663">
    <property type="component" value="Unassembled WGS sequence"/>
</dbReference>
<name>A0A4V6A584_STECR</name>
<dbReference type="EMBL" id="AZBU02000003">
    <property type="protein sequence ID" value="TKR89535.1"/>
    <property type="molecule type" value="Genomic_DNA"/>
</dbReference>
<evidence type="ECO:0000313" key="2">
    <source>
        <dbReference type="EMBL" id="TKR89535.1"/>
    </source>
</evidence>
<evidence type="ECO:0000256" key="1">
    <source>
        <dbReference type="SAM" id="SignalP"/>
    </source>
</evidence>
<reference evidence="2 3" key="2">
    <citation type="journal article" date="2019" name="G3 (Bethesda)">
        <title>Hybrid Assembly of the Genome of the Entomopathogenic Nematode Steinernema carpocapsae Identifies the X-Chromosome.</title>
        <authorList>
            <person name="Serra L."/>
            <person name="Macchietto M."/>
            <person name="Macias-Munoz A."/>
            <person name="McGill C.J."/>
            <person name="Rodriguez I.M."/>
            <person name="Rodriguez B."/>
            <person name="Murad R."/>
            <person name="Mortazavi A."/>
        </authorList>
    </citation>
    <scope>NUCLEOTIDE SEQUENCE [LARGE SCALE GENOMIC DNA]</scope>
    <source>
        <strain evidence="2 3">ALL</strain>
    </source>
</reference>
<sequence>MSHLHLPFLLVLATLVFCHPFDYWMKCPETHEQQKEFLGQHLLKLSQFLDQPRLLIPVVVEHCKFSTNHEGVRTKMEVTLTPSNCSMSLFANVNHCTKNRDHRDRITVKIISYKATYDAARLISFVLEDERVL</sequence>
<evidence type="ECO:0008006" key="4">
    <source>
        <dbReference type="Google" id="ProtNLM"/>
    </source>
</evidence>